<protein>
    <recommendedName>
        <fullName evidence="4">Deoxyribose-phosphate aldolase</fullName>
    </recommendedName>
</protein>
<sequence>MTGCEARQSDRQAPSDNGEKDPQAIIDRAIAVHGGTRFLRLHVDFDFRERHYEASRQEGLYTYTRSFTDSTGQVRDVLNNEGFSRTVNGQAKELPPERVKAFSASVNSVIYFALLPFGLNDPSVQKEYLGSAAIHGMPYHKIKVTFRQEGGGTDFQDEFLYFIHQKSFTMDYFAYTYATDGGGIRFRQAMAPRRIEGVLFQDYLNFEPIGPVDFWQIDQAFASGRLKELSRIELENIRVGKP</sequence>
<reference evidence="2 3" key="1">
    <citation type="submission" date="2018-11" db="EMBL/GenBank/DDBJ databases">
        <title>Rufibacter latericius sp. nov., isolated from water in Baiyang Lake.</title>
        <authorList>
            <person name="Yang Y."/>
        </authorList>
    </citation>
    <scope>NUCLEOTIDE SEQUENCE [LARGE SCALE GENOMIC DNA]</scope>
    <source>
        <strain evidence="2 3">R-22-1c-1</strain>
    </source>
</reference>
<evidence type="ECO:0000313" key="3">
    <source>
        <dbReference type="Proteomes" id="UP000272117"/>
    </source>
</evidence>
<name>A0A3M9MF94_9BACT</name>
<evidence type="ECO:0008006" key="4">
    <source>
        <dbReference type="Google" id="ProtNLM"/>
    </source>
</evidence>
<proteinExistence type="predicted"/>
<evidence type="ECO:0000256" key="1">
    <source>
        <dbReference type="SAM" id="MobiDB-lite"/>
    </source>
</evidence>
<accession>A0A3M9MF94</accession>
<keyword evidence="3" id="KW-1185">Reference proteome</keyword>
<organism evidence="2 3">
    <name type="scientific">Rufibacter latericius</name>
    <dbReference type="NCBI Taxonomy" id="2487040"/>
    <lineage>
        <taxon>Bacteria</taxon>
        <taxon>Pseudomonadati</taxon>
        <taxon>Bacteroidota</taxon>
        <taxon>Cytophagia</taxon>
        <taxon>Cytophagales</taxon>
        <taxon>Hymenobacteraceae</taxon>
        <taxon>Rufibacter</taxon>
    </lineage>
</organism>
<evidence type="ECO:0000313" key="2">
    <source>
        <dbReference type="EMBL" id="RNI24174.1"/>
    </source>
</evidence>
<comment type="caution">
    <text evidence="2">The sequence shown here is derived from an EMBL/GenBank/DDBJ whole genome shotgun (WGS) entry which is preliminary data.</text>
</comment>
<dbReference type="OrthoDB" id="982433at2"/>
<dbReference type="AlphaFoldDB" id="A0A3M9MF94"/>
<gene>
    <name evidence="2" type="ORF">EFB08_16985</name>
</gene>
<dbReference type="EMBL" id="RJJD01000013">
    <property type="protein sequence ID" value="RNI24174.1"/>
    <property type="molecule type" value="Genomic_DNA"/>
</dbReference>
<dbReference type="Pfam" id="PF20113">
    <property type="entry name" value="DUF6503"/>
    <property type="match status" value="1"/>
</dbReference>
<dbReference type="Proteomes" id="UP000272117">
    <property type="component" value="Unassembled WGS sequence"/>
</dbReference>
<feature type="region of interest" description="Disordered" evidence="1">
    <location>
        <begin position="1"/>
        <end position="22"/>
    </location>
</feature>
<dbReference type="InterPro" id="IPR045444">
    <property type="entry name" value="DUF6503"/>
</dbReference>